<feature type="transmembrane region" description="Helical" evidence="2">
    <location>
        <begin position="186"/>
        <end position="211"/>
    </location>
</feature>
<feature type="region of interest" description="Disordered" evidence="1">
    <location>
        <begin position="255"/>
        <end position="278"/>
    </location>
</feature>
<comment type="caution">
    <text evidence="3">The sequence shown here is derived from an EMBL/GenBank/DDBJ whole genome shotgun (WGS) entry which is preliminary data.</text>
</comment>
<dbReference type="Proteomes" id="UP001172159">
    <property type="component" value="Unassembled WGS sequence"/>
</dbReference>
<evidence type="ECO:0000313" key="3">
    <source>
        <dbReference type="EMBL" id="KAK0744376.1"/>
    </source>
</evidence>
<evidence type="ECO:0000256" key="1">
    <source>
        <dbReference type="SAM" id="MobiDB-lite"/>
    </source>
</evidence>
<dbReference type="AlphaFoldDB" id="A0AA40K3B1"/>
<keyword evidence="2" id="KW-1133">Transmembrane helix</keyword>
<protein>
    <submittedName>
        <fullName evidence="3">Uncharacterized protein</fullName>
    </submittedName>
</protein>
<feature type="compositionally biased region" description="Low complexity" evidence="1">
    <location>
        <begin position="263"/>
        <end position="278"/>
    </location>
</feature>
<keyword evidence="2" id="KW-0812">Transmembrane</keyword>
<evidence type="ECO:0000313" key="4">
    <source>
        <dbReference type="Proteomes" id="UP001172159"/>
    </source>
</evidence>
<organism evidence="3 4">
    <name type="scientific">Apiosordaria backusii</name>
    <dbReference type="NCBI Taxonomy" id="314023"/>
    <lineage>
        <taxon>Eukaryota</taxon>
        <taxon>Fungi</taxon>
        <taxon>Dikarya</taxon>
        <taxon>Ascomycota</taxon>
        <taxon>Pezizomycotina</taxon>
        <taxon>Sordariomycetes</taxon>
        <taxon>Sordariomycetidae</taxon>
        <taxon>Sordariales</taxon>
        <taxon>Lasiosphaeriaceae</taxon>
        <taxon>Apiosordaria</taxon>
    </lineage>
</organism>
<sequence length="312" mass="32661">MPTAVRQDYYSPGLYCPMGWETATKLTHGMTDSVRAINLLRALSTDETAAFCCPSGFTFSYTVWSSTDALPYCASTMIEGTFTYWTCNPGGYSLEQTLHVGETITIATTTSDRLTNRATGTAGALKDIHGRQYTVGTPSLSHQAATLVVSSAITRAPAIQLVWRSNDLPASTNNGTIVEATPVNTAGVIVGAAVGAVVVISLIGLGIWLWVRKRRQKTEGVSESRQMDTVETAEQDQKVQSELAAGTNVAELSTAASPELPASSVTVSNTGGSSTLLSTMTGVGASEAVSGPSVAYELDTGISSDQGNENGE</sequence>
<proteinExistence type="predicted"/>
<dbReference type="EMBL" id="JAUKTV010000002">
    <property type="protein sequence ID" value="KAK0744376.1"/>
    <property type="molecule type" value="Genomic_DNA"/>
</dbReference>
<reference evidence="3" key="1">
    <citation type="submission" date="2023-06" db="EMBL/GenBank/DDBJ databases">
        <title>Genome-scale phylogeny and comparative genomics of the fungal order Sordariales.</title>
        <authorList>
            <consortium name="Lawrence Berkeley National Laboratory"/>
            <person name="Hensen N."/>
            <person name="Bonometti L."/>
            <person name="Westerberg I."/>
            <person name="Brannstrom I.O."/>
            <person name="Guillou S."/>
            <person name="Cros-Aarteil S."/>
            <person name="Calhoun S."/>
            <person name="Haridas S."/>
            <person name="Kuo A."/>
            <person name="Mondo S."/>
            <person name="Pangilinan J."/>
            <person name="Riley R."/>
            <person name="Labutti K."/>
            <person name="Andreopoulos B."/>
            <person name="Lipzen A."/>
            <person name="Chen C."/>
            <person name="Yanf M."/>
            <person name="Daum C."/>
            <person name="Ng V."/>
            <person name="Clum A."/>
            <person name="Steindorff A."/>
            <person name="Ohm R."/>
            <person name="Martin F."/>
            <person name="Silar P."/>
            <person name="Natvig D."/>
            <person name="Lalanne C."/>
            <person name="Gautier V."/>
            <person name="Ament-Velasquez S.L."/>
            <person name="Kruys A."/>
            <person name="Hutchinson M.I."/>
            <person name="Powell A.J."/>
            <person name="Barry K."/>
            <person name="Miller A.N."/>
            <person name="Grigoriev I.V."/>
            <person name="Debuchy R."/>
            <person name="Gladieux P."/>
            <person name="Thoren M.H."/>
            <person name="Johannesson H."/>
        </authorList>
    </citation>
    <scope>NUCLEOTIDE SEQUENCE</scope>
    <source>
        <strain evidence="3">CBS 540.89</strain>
    </source>
</reference>
<accession>A0AA40K3B1</accession>
<gene>
    <name evidence="3" type="ORF">B0T21DRAFT_280510</name>
</gene>
<evidence type="ECO:0000256" key="2">
    <source>
        <dbReference type="SAM" id="Phobius"/>
    </source>
</evidence>
<keyword evidence="2" id="KW-0472">Membrane</keyword>
<name>A0AA40K3B1_9PEZI</name>
<keyword evidence="4" id="KW-1185">Reference proteome</keyword>